<protein>
    <recommendedName>
        <fullName evidence="6">Ribosomal RNA small subunit methyltransferase G</fullName>
        <ecNumber evidence="6">2.1.1.-</ecNumber>
    </recommendedName>
    <alternativeName>
        <fullName evidence="6">16S rRNA 7-methylguanosine methyltransferase</fullName>
        <shortName evidence="6">16S rRNA m7G methyltransferase</shortName>
    </alternativeName>
</protein>
<keyword evidence="5 6" id="KW-0949">S-adenosyl-L-methionine</keyword>
<dbReference type="KEGG" id="dal:Dalk_1679"/>
<comment type="function">
    <text evidence="6">Specifically methylates the N7 position of a guanine in 16S rRNA.</text>
</comment>
<feature type="binding site" evidence="6">
    <location>
        <position position="84"/>
    </location>
    <ligand>
        <name>S-adenosyl-L-methionine</name>
        <dbReference type="ChEBI" id="CHEBI:59789"/>
    </ligand>
</feature>
<dbReference type="CDD" id="cd02440">
    <property type="entry name" value="AdoMet_MTases"/>
    <property type="match status" value="1"/>
</dbReference>
<keyword evidence="4 6" id="KW-0808">Transferase</keyword>
<dbReference type="EMBL" id="CP001322">
    <property type="protein sequence ID" value="ACL03377.1"/>
    <property type="molecule type" value="Genomic_DNA"/>
</dbReference>
<keyword evidence="1 6" id="KW-0963">Cytoplasm</keyword>
<comment type="subcellular location">
    <subcellularLocation>
        <location evidence="6">Cytoplasm</location>
    </subcellularLocation>
</comment>
<dbReference type="InterPro" id="IPR029063">
    <property type="entry name" value="SAM-dependent_MTases_sf"/>
</dbReference>
<evidence type="ECO:0000256" key="4">
    <source>
        <dbReference type="ARBA" id="ARBA00022679"/>
    </source>
</evidence>
<dbReference type="NCBIfam" id="TIGR00138">
    <property type="entry name" value="rsmG_gidB"/>
    <property type="match status" value="1"/>
</dbReference>
<dbReference type="PANTHER" id="PTHR31760:SF0">
    <property type="entry name" value="S-ADENOSYL-L-METHIONINE-DEPENDENT METHYLTRANSFERASES SUPERFAMILY PROTEIN"/>
    <property type="match status" value="1"/>
</dbReference>
<name>B8FAT1_DESAL</name>
<accession>B8FAT1</accession>
<dbReference type="PANTHER" id="PTHR31760">
    <property type="entry name" value="S-ADENOSYL-L-METHIONINE-DEPENDENT METHYLTRANSFERASES SUPERFAMILY PROTEIN"/>
    <property type="match status" value="1"/>
</dbReference>
<dbReference type="GO" id="GO:0005829">
    <property type="term" value="C:cytosol"/>
    <property type="evidence" value="ECO:0007669"/>
    <property type="project" value="TreeGrafter"/>
</dbReference>
<dbReference type="Pfam" id="PF02527">
    <property type="entry name" value="GidB"/>
    <property type="match status" value="1"/>
</dbReference>
<evidence type="ECO:0000313" key="7">
    <source>
        <dbReference type="EMBL" id="ACL03377.1"/>
    </source>
</evidence>
<evidence type="ECO:0000256" key="6">
    <source>
        <dbReference type="HAMAP-Rule" id="MF_00074"/>
    </source>
</evidence>
<dbReference type="Gene3D" id="3.40.50.150">
    <property type="entry name" value="Vaccinia Virus protein VP39"/>
    <property type="match status" value="1"/>
</dbReference>
<evidence type="ECO:0000256" key="5">
    <source>
        <dbReference type="ARBA" id="ARBA00022691"/>
    </source>
</evidence>
<dbReference type="SUPFAM" id="SSF53335">
    <property type="entry name" value="S-adenosyl-L-methionine-dependent methyltransferases"/>
    <property type="match status" value="1"/>
</dbReference>
<dbReference type="InterPro" id="IPR003682">
    <property type="entry name" value="rRNA_ssu_MeTfrase_G"/>
</dbReference>
<reference evidence="7 8" key="1">
    <citation type="journal article" date="2012" name="Environ. Microbiol.">
        <title>The genome sequence of Desulfatibacillum alkenivorans AK-01: a blueprint for anaerobic alkane oxidation.</title>
        <authorList>
            <person name="Callaghan A.V."/>
            <person name="Morris B.E."/>
            <person name="Pereira I.A."/>
            <person name="McInerney M.J."/>
            <person name="Austin R.N."/>
            <person name="Groves J.T."/>
            <person name="Kukor J.J."/>
            <person name="Suflita J.M."/>
            <person name="Young L.Y."/>
            <person name="Zylstra G.J."/>
            <person name="Wawrik B."/>
        </authorList>
    </citation>
    <scope>NUCLEOTIDE SEQUENCE [LARGE SCALE GENOMIC DNA]</scope>
    <source>
        <strain evidence="7 8">AK-01</strain>
    </source>
</reference>
<dbReference type="PIRSF" id="PIRSF003078">
    <property type="entry name" value="GidB"/>
    <property type="match status" value="1"/>
</dbReference>
<dbReference type="RefSeq" id="WP_012610811.1">
    <property type="nucleotide sequence ID" value="NC_011768.1"/>
</dbReference>
<organism evidence="7 8">
    <name type="scientific">Desulfatibacillum aliphaticivorans</name>
    <dbReference type="NCBI Taxonomy" id="218208"/>
    <lineage>
        <taxon>Bacteria</taxon>
        <taxon>Pseudomonadati</taxon>
        <taxon>Thermodesulfobacteriota</taxon>
        <taxon>Desulfobacteria</taxon>
        <taxon>Desulfobacterales</taxon>
        <taxon>Desulfatibacillaceae</taxon>
        <taxon>Desulfatibacillum</taxon>
    </lineage>
</organism>
<dbReference type="HOGENOM" id="CLU_065341_2_0_7"/>
<keyword evidence="3 6" id="KW-0489">Methyltransferase</keyword>
<keyword evidence="8" id="KW-1185">Reference proteome</keyword>
<feature type="binding site" evidence="6">
    <location>
        <position position="154"/>
    </location>
    <ligand>
        <name>S-adenosyl-L-methionine</name>
        <dbReference type="ChEBI" id="CHEBI:59789"/>
    </ligand>
</feature>
<dbReference type="AlphaFoldDB" id="B8FAT1"/>
<feature type="binding site" evidence="6">
    <location>
        <begin position="135"/>
        <end position="136"/>
    </location>
    <ligand>
        <name>S-adenosyl-L-methionine</name>
        <dbReference type="ChEBI" id="CHEBI:59789"/>
    </ligand>
</feature>
<dbReference type="EC" id="2.1.1.-" evidence="6"/>
<evidence type="ECO:0000256" key="3">
    <source>
        <dbReference type="ARBA" id="ARBA00022603"/>
    </source>
</evidence>
<evidence type="ECO:0000313" key="8">
    <source>
        <dbReference type="Proteomes" id="UP000000739"/>
    </source>
</evidence>
<gene>
    <name evidence="6" type="primary">rsmG</name>
    <name evidence="7" type="ordered locus">Dalk_1679</name>
</gene>
<dbReference type="eggNOG" id="COG0357">
    <property type="taxonomic scope" value="Bacteria"/>
</dbReference>
<sequence>MTLIKPGDSQWKDLLSQGAKALGQAPDENALEKCAAFARLLAQANNRVNLSSIRDPRDMAVKHFADSLAPIPYIPEGAKVADIGSGAGFPGLVLAIFRPDLQLTSIETIRKKANFQRHAALELGLSNVKIYNIRAENWKTEGDKGLLFDAVVCRALSDLSAILSWARPMLAPKGQIIAMKGPKGAQELEELDKSCLNDPPLKARVAEYSLPIEKAKRSLVIFS</sequence>
<comment type="caution">
    <text evidence="6">Lacks conserved residue(s) required for the propagation of feature annotation.</text>
</comment>
<comment type="similarity">
    <text evidence="6">Belongs to the methyltransferase superfamily. RNA methyltransferase RsmG family.</text>
</comment>
<dbReference type="Proteomes" id="UP000000739">
    <property type="component" value="Chromosome"/>
</dbReference>
<evidence type="ECO:0000256" key="2">
    <source>
        <dbReference type="ARBA" id="ARBA00022552"/>
    </source>
</evidence>
<proteinExistence type="inferred from homology"/>
<dbReference type="HAMAP" id="MF_00074">
    <property type="entry name" value="16SrRNA_methyltr_G"/>
    <property type="match status" value="1"/>
</dbReference>
<feature type="binding site" evidence="6">
    <location>
        <position position="89"/>
    </location>
    <ligand>
        <name>S-adenosyl-L-methionine</name>
        <dbReference type="ChEBI" id="CHEBI:59789"/>
    </ligand>
</feature>
<evidence type="ECO:0000256" key="1">
    <source>
        <dbReference type="ARBA" id="ARBA00022490"/>
    </source>
</evidence>
<keyword evidence="2 6" id="KW-0698">rRNA processing</keyword>
<dbReference type="GO" id="GO:0070043">
    <property type="term" value="F:rRNA (guanine-N7-)-methyltransferase activity"/>
    <property type="evidence" value="ECO:0007669"/>
    <property type="project" value="UniProtKB-UniRule"/>
</dbReference>